<dbReference type="SUPFAM" id="SSF52317">
    <property type="entry name" value="Class I glutamine amidotransferase-like"/>
    <property type="match status" value="1"/>
</dbReference>
<evidence type="ECO:0000256" key="9">
    <source>
        <dbReference type="HAMAP-Rule" id="MF_00027"/>
    </source>
</evidence>
<comment type="catalytic activity">
    <reaction evidence="9">
        <text>hydrogenobyrinate + 2 L-glutamine + 2 ATP + 2 H2O = hydrogenobyrinate a,c-diamide + 2 L-glutamate + 2 ADP + 2 phosphate + 2 H(+)</text>
        <dbReference type="Rhea" id="RHEA:12544"/>
        <dbReference type="ChEBI" id="CHEBI:15377"/>
        <dbReference type="ChEBI" id="CHEBI:15378"/>
        <dbReference type="ChEBI" id="CHEBI:29985"/>
        <dbReference type="ChEBI" id="CHEBI:30616"/>
        <dbReference type="ChEBI" id="CHEBI:43474"/>
        <dbReference type="ChEBI" id="CHEBI:58359"/>
        <dbReference type="ChEBI" id="CHEBI:77873"/>
        <dbReference type="ChEBI" id="CHEBI:77874"/>
        <dbReference type="ChEBI" id="CHEBI:456216"/>
        <dbReference type="EC" id="6.3.5.9"/>
    </reaction>
</comment>
<evidence type="ECO:0000256" key="6">
    <source>
        <dbReference type="ARBA" id="ARBA00022840"/>
    </source>
</evidence>
<comment type="cofactor">
    <cofactor evidence="1 9">
        <name>Mg(2+)</name>
        <dbReference type="ChEBI" id="CHEBI:18420"/>
    </cofactor>
</comment>
<evidence type="ECO:0000313" key="12">
    <source>
        <dbReference type="EMBL" id="SLN21920.1"/>
    </source>
</evidence>
<dbReference type="InterPro" id="IPR027417">
    <property type="entry name" value="P-loop_NTPase"/>
</dbReference>
<keyword evidence="5 9" id="KW-0547">Nucleotide-binding</keyword>
<evidence type="ECO:0000256" key="8">
    <source>
        <dbReference type="ARBA" id="ARBA00022962"/>
    </source>
</evidence>
<protein>
    <recommendedName>
        <fullName evidence="9">Hydrogenobyrinate a,c-diamide synthase</fullName>
        <ecNumber evidence="9">6.3.5.9</ecNumber>
    </recommendedName>
    <alternativeName>
        <fullName evidence="9">Hydrogenobyrinic acid a,c-diamide synthase</fullName>
    </alternativeName>
</protein>
<name>A0A1X6YHU7_9RHOB</name>
<dbReference type="Gene3D" id="3.40.50.300">
    <property type="entry name" value="P-loop containing nucleotide triphosphate hydrolases"/>
    <property type="match status" value="1"/>
</dbReference>
<dbReference type="OrthoDB" id="9764035at2"/>
<comment type="function">
    <text evidence="9">Catalyzes the ATP-dependent amidation of the two carboxylate groups at positions a and c of hydrogenobyrinate, using either L-glutamine or ammonia as the nitrogen source.</text>
</comment>
<sequence>MNNGLIIAAPASGSGKTTVTLALLRLLARQGLPVRGAKSGPDFIDPRFHEAASGAPCVNLDAWAMHPARLRALAGEGARLLVVEGAMGLFDGAPPDGRGAVADLARELDLPVVLVVDAGRMAQSVAPLVAGFAGHDPSVRVAGVILNNTGSPRHAEMLSDALAPLGLPVLASLPRDSALALPSRHLGLVQAGERADLDSFLDHAADALEASLDQDALLAIATPLPPAGSAARLPPPGQVIAVARDAAFAFSYPHLLTDWHAAGAELRFFSPLADAHVPDADFIYLPGGYPELHGGRIAAATNFMSSLKNASQDTVIYGECGGYMVLGDGLIDADGTRHMMAGLLRLETSFATRRMHLGYRHLRPLQGIFDTAFTGHEFHYATTLSARGDPLFAARDAGGAALPDMGLVAGNVQGSFAHVIDLAHSPR</sequence>
<dbReference type="PANTHER" id="PTHR43873">
    <property type="entry name" value="COBYRINATE A,C-DIAMIDE SYNTHASE"/>
    <property type="match status" value="1"/>
</dbReference>
<dbReference type="Pfam" id="PF01656">
    <property type="entry name" value="CbiA"/>
    <property type="match status" value="1"/>
</dbReference>
<dbReference type="AlphaFoldDB" id="A0A1X6YHU7"/>
<dbReference type="RefSeq" id="WP_085816423.1">
    <property type="nucleotide sequence ID" value="NZ_FWFU01000001.1"/>
</dbReference>
<accession>A0A1X6YHU7</accession>
<organism evidence="12 13">
    <name type="scientific">Roseovarius halotolerans</name>
    <dbReference type="NCBI Taxonomy" id="505353"/>
    <lineage>
        <taxon>Bacteria</taxon>
        <taxon>Pseudomonadati</taxon>
        <taxon>Pseudomonadota</taxon>
        <taxon>Alphaproteobacteria</taxon>
        <taxon>Rhodobacterales</taxon>
        <taxon>Roseobacteraceae</taxon>
        <taxon>Roseovarius</taxon>
    </lineage>
</organism>
<evidence type="ECO:0000256" key="7">
    <source>
        <dbReference type="ARBA" id="ARBA00022842"/>
    </source>
</evidence>
<comment type="pathway">
    <text evidence="9">Cofactor biosynthesis; adenosylcobalamin biosynthesis; cob(II)yrinate a,c-diamide from precorrin-2 (aerobic route): step 9/10.</text>
</comment>
<evidence type="ECO:0000256" key="4">
    <source>
        <dbReference type="ARBA" id="ARBA00022598"/>
    </source>
</evidence>
<evidence type="ECO:0000256" key="5">
    <source>
        <dbReference type="ARBA" id="ARBA00022741"/>
    </source>
</evidence>
<keyword evidence="4 9" id="KW-0436">Ligase</keyword>
<dbReference type="InterPro" id="IPR029062">
    <property type="entry name" value="Class_I_gatase-like"/>
</dbReference>
<dbReference type="Pfam" id="PF07685">
    <property type="entry name" value="GATase_3"/>
    <property type="match status" value="1"/>
</dbReference>
<proteinExistence type="inferred from homology"/>
<keyword evidence="7 9" id="KW-0460">Magnesium</keyword>
<evidence type="ECO:0000313" key="13">
    <source>
        <dbReference type="Proteomes" id="UP000193207"/>
    </source>
</evidence>
<dbReference type="GO" id="GO:0009236">
    <property type="term" value="P:cobalamin biosynthetic process"/>
    <property type="evidence" value="ECO:0007669"/>
    <property type="project" value="UniProtKB-UniRule"/>
</dbReference>
<dbReference type="PROSITE" id="PS51274">
    <property type="entry name" value="GATASE_COBBQ"/>
    <property type="match status" value="1"/>
</dbReference>
<feature type="domain" description="CobQ/CobB/MinD/ParA nucleotide binding" evidence="10">
    <location>
        <begin position="5"/>
        <end position="186"/>
    </location>
</feature>
<dbReference type="UniPathway" id="UPA00148">
    <property type="reaction ID" value="UER00220"/>
</dbReference>
<comment type="similarity">
    <text evidence="2">Belongs to the CobB/CobQ family. CobQ subfamily.</text>
</comment>
<keyword evidence="8 9" id="KW-0315">Glutamine amidotransferase</keyword>
<dbReference type="InterPro" id="IPR011698">
    <property type="entry name" value="GATase_3"/>
</dbReference>
<dbReference type="GO" id="GO:0043802">
    <property type="term" value="F:hydrogenobyrinic acid a,c-diamide synthase (glutamine-hydrolysing) activity"/>
    <property type="evidence" value="ECO:0007669"/>
    <property type="project" value="UniProtKB-UniRule"/>
</dbReference>
<dbReference type="EC" id="6.3.5.9" evidence="9"/>
<dbReference type="NCBIfam" id="TIGR00379">
    <property type="entry name" value="cobB"/>
    <property type="match status" value="1"/>
</dbReference>
<dbReference type="SUPFAM" id="SSF52540">
    <property type="entry name" value="P-loop containing nucleoside triphosphate hydrolases"/>
    <property type="match status" value="1"/>
</dbReference>
<dbReference type="GO" id="GO:0005524">
    <property type="term" value="F:ATP binding"/>
    <property type="evidence" value="ECO:0007669"/>
    <property type="project" value="UniProtKB-UniRule"/>
</dbReference>
<dbReference type="PANTHER" id="PTHR43873:SF1">
    <property type="entry name" value="COBYRINATE A,C-DIAMIDE SYNTHASE"/>
    <property type="match status" value="1"/>
</dbReference>
<dbReference type="Proteomes" id="UP000193207">
    <property type="component" value="Unassembled WGS sequence"/>
</dbReference>
<reference evidence="12 13" key="1">
    <citation type="submission" date="2017-03" db="EMBL/GenBank/DDBJ databases">
        <authorList>
            <person name="Afonso C.L."/>
            <person name="Miller P.J."/>
            <person name="Scott M.A."/>
            <person name="Spackman E."/>
            <person name="Goraichik I."/>
            <person name="Dimitrov K.M."/>
            <person name="Suarez D.L."/>
            <person name="Swayne D.E."/>
        </authorList>
    </citation>
    <scope>NUCLEOTIDE SEQUENCE [LARGE SCALE GENOMIC DNA]</scope>
    <source>
        <strain evidence="12 13">CECT 8110</strain>
    </source>
</reference>
<evidence type="ECO:0000256" key="2">
    <source>
        <dbReference type="ARBA" id="ARBA00006205"/>
    </source>
</evidence>
<keyword evidence="13" id="KW-1185">Reference proteome</keyword>
<dbReference type="EMBL" id="FWFU01000001">
    <property type="protein sequence ID" value="SLN21920.1"/>
    <property type="molecule type" value="Genomic_DNA"/>
</dbReference>
<evidence type="ECO:0000256" key="3">
    <source>
        <dbReference type="ARBA" id="ARBA00022573"/>
    </source>
</evidence>
<evidence type="ECO:0000256" key="1">
    <source>
        <dbReference type="ARBA" id="ARBA00001946"/>
    </source>
</evidence>
<dbReference type="GO" id="GO:0042242">
    <property type="term" value="F:cobyrinic acid a,c-diamide synthase activity"/>
    <property type="evidence" value="ECO:0007669"/>
    <property type="project" value="InterPro"/>
</dbReference>
<feature type="site" description="Increases nucleophilicity of active site Cys" evidence="9">
    <location>
        <position position="418"/>
    </location>
</feature>
<evidence type="ECO:0000259" key="11">
    <source>
        <dbReference type="Pfam" id="PF07685"/>
    </source>
</evidence>
<keyword evidence="6 9" id="KW-0067">ATP-binding</keyword>
<comment type="miscellaneous">
    <text evidence="9">The a and c carboxylates of hydrogenobyrinate are activated for nucleophilic attack via formation of a phosphorylated intermediate by ATP. CobB catalyzes first the amidation of the c-carboxylate, and then that of the a-carboxylate.</text>
</comment>
<gene>
    <name evidence="12" type="primary">cobB_1</name>
    <name evidence="9" type="synonym">cobB</name>
    <name evidence="12" type="ORF">ROH8110_00812</name>
</gene>
<feature type="active site" description="Nucleophile" evidence="9">
    <location>
        <position position="320"/>
    </location>
</feature>
<evidence type="ECO:0000259" key="10">
    <source>
        <dbReference type="Pfam" id="PF01656"/>
    </source>
</evidence>
<dbReference type="NCBIfam" id="NF002204">
    <property type="entry name" value="PRK01077.1"/>
    <property type="match status" value="1"/>
</dbReference>
<dbReference type="InterPro" id="IPR004484">
    <property type="entry name" value="CbiA/CobB_synth"/>
</dbReference>
<feature type="domain" description="CobB/CobQ-like glutamine amidotransferase" evidence="11">
    <location>
        <begin position="240"/>
        <end position="420"/>
    </location>
</feature>
<dbReference type="InterPro" id="IPR002586">
    <property type="entry name" value="CobQ/CobB/MinD/ParA_Nub-bd_dom"/>
</dbReference>
<comment type="domain">
    <text evidence="9">Comprises of two domains. The C-terminal domain contains the binding site for glutamine and catalyzes the hydrolysis of this substrate to glutamate and ammonia. The N-terminal domain is anticipated to bind ATP and hydrogenobyrinate and catalyzes the ultimate synthesis of the diamide product. The ammonia produced via the glutaminase domain is probably translocated to the adjacent domain via a molecular tunnel, where it reacts with an activated intermediate.</text>
</comment>
<comment type="similarity">
    <text evidence="9">Belongs to the CobB/CbiA family.</text>
</comment>
<dbReference type="HAMAP" id="MF_00027">
    <property type="entry name" value="CobB_CbiA"/>
    <property type="match status" value="1"/>
</dbReference>
<keyword evidence="3 9" id="KW-0169">Cobalamin biosynthesis</keyword>